<reference evidence="8" key="1">
    <citation type="submission" date="2020-10" db="EMBL/GenBank/DDBJ databases">
        <authorList>
            <person name="Han B."/>
            <person name="Lu T."/>
            <person name="Zhao Q."/>
            <person name="Huang X."/>
            <person name="Zhao Y."/>
        </authorList>
    </citation>
    <scope>NUCLEOTIDE SEQUENCE</scope>
</reference>
<keyword evidence="6" id="KW-0539">Nucleus</keyword>
<dbReference type="AlphaFoldDB" id="A0A811PYX1"/>
<evidence type="ECO:0000256" key="6">
    <source>
        <dbReference type="ARBA" id="ARBA00023242"/>
    </source>
</evidence>
<evidence type="ECO:0000256" key="4">
    <source>
        <dbReference type="ARBA" id="ARBA00023125"/>
    </source>
</evidence>
<keyword evidence="3" id="KW-0175">Coiled coil</keyword>
<feature type="domain" description="RWP-RK" evidence="7">
    <location>
        <begin position="83"/>
        <end position="169"/>
    </location>
</feature>
<dbReference type="InterPro" id="IPR003035">
    <property type="entry name" value="RWP-RK_dom"/>
</dbReference>
<gene>
    <name evidence="8" type="ORF">NCGR_LOCUS33332</name>
</gene>
<proteinExistence type="predicted"/>
<accession>A0A811PYX1</accession>
<dbReference type="PROSITE" id="PS51519">
    <property type="entry name" value="RWP_RK"/>
    <property type="match status" value="1"/>
</dbReference>
<dbReference type="GO" id="GO:0003700">
    <property type="term" value="F:DNA-binding transcription factor activity"/>
    <property type="evidence" value="ECO:0007669"/>
    <property type="project" value="InterPro"/>
</dbReference>
<keyword evidence="2" id="KW-0805">Transcription regulation</keyword>
<dbReference type="EMBL" id="CAJGYO010000008">
    <property type="protein sequence ID" value="CAD6249512.1"/>
    <property type="molecule type" value="Genomic_DNA"/>
</dbReference>
<dbReference type="OrthoDB" id="6270329at2759"/>
<comment type="caution">
    <text evidence="8">The sequence shown here is derived from an EMBL/GenBank/DDBJ whole genome shotgun (WGS) entry which is preliminary data.</text>
</comment>
<keyword evidence="5" id="KW-0804">Transcription</keyword>
<dbReference type="Pfam" id="PF02042">
    <property type="entry name" value="RWP-RK"/>
    <property type="match status" value="1"/>
</dbReference>
<dbReference type="PANTHER" id="PTHR46373:SF29">
    <property type="entry name" value="RWP-RK DOMAIN-CONTAINING PROTEIN"/>
    <property type="match status" value="1"/>
</dbReference>
<comment type="function">
    <text evidence="1">Putative transcription factor.</text>
</comment>
<sequence>MEDRFYEADDWYFQFQDFSTFESRSSAGDSSSESSFSQDVVGDLFDVDFPSFWAQIEEDDAHRKSKEGDCEKALIESANVQTVAEIPGRRGGGSSETKKELTFEQVSRHFSVPIKQAARELNVGVTVLKKQCRKLGIPRWPHRKVKSLQKLIDNVQGLGKENAQENGHLTRSLVEFLQQTVKLLGERPDVMLDQRTIELSQVCFKENAQEDGHLTRSVVEFLQLTKKMIEERPDVTLDQRTKHLRQVCFKESFKRKRLIGCHGTW</sequence>
<dbReference type="PANTHER" id="PTHR46373">
    <property type="entry name" value="PROTEIN RKD4"/>
    <property type="match status" value="1"/>
</dbReference>
<protein>
    <recommendedName>
        <fullName evidence="7">RWP-RK domain-containing protein</fullName>
    </recommendedName>
</protein>
<keyword evidence="4" id="KW-0238">DNA-binding</keyword>
<evidence type="ECO:0000256" key="1">
    <source>
        <dbReference type="ARBA" id="ARBA00004049"/>
    </source>
</evidence>
<organism evidence="8 9">
    <name type="scientific">Miscanthus lutarioriparius</name>
    <dbReference type="NCBI Taxonomy" id="422564"/>
    <lineage>
        <taxon>Eukaryota</taxon>
        <taxon>Viridiplantae</taxon>
        <taxon>Streptophyta</taxon>
        <taxon>Embryophyta</taxon>
        <taxon>Tracheophyta</taxon>
        <taxon>Spermatophyta</taxon>
        <taxon>Magnoliopsida</taxon>
        <taxon>Liliopsida</taxon>
        <taxon>Poales</taxon>
        <taxon>Poaceae</taxon>
        <taxon>PACMAD clade</taxon>
        <taxon>Panicoideae</taxon>
        <taxon>Andropogonodae</taxon>
        <taxon>Andropogoneae</taxon>
        <taxon>Saccharinae</taxon>
        <taxon>Miscanthus</taxon>
    </lineage>
</organism>
<evidence type="ECO:0000313" key="9">
    <source>
        <dbReference type="Proteomes" id="UP000604825"/>
    </source>
</evidence>
<evidence type="ECO:0000256" key="3">
    <source>
        <dbReference type="ARBA" id="ARBA00023054"/>
    </source>
</evidence>
<dbReference type="InterPro" id="IPR044607">
    <property type="entry name" value="RKD-like"/>
</dbReference>
<evidence type="ECO:0000259" key="7">
    <source>
        <dbReference type="PROSITE" id="PS51519"/>
    </source>
</evidence>
<dbReference type="GO" id="GO:0003677">
    <property type="term" value="F:DNA binding"/>
    <property type="evidence" value="ECO:0007669"/>
    <property type="project" value="UniProtKB-KW"/>
</dbReference>
<dbReference type="Proteomes" id="UP000604825">
    <property type="component" value="Unassembled WGS sequence"/>
</dbReference>
<keyword evidence="9" id="KW-1185">Reference proteome</keyword>
<evidence type="ECO:0000256" key="5">
    <source>
        <dbReference type="ARBA" id="ARBA00023163"/>
    </source>
</evidence>
<evidence type="ECO:0000313" key="8">
    <source>
        <dbReference type="EMBL" id="CAD6249512.1"/>
    </source>
</evidence>
<name>A0A811PYX1_9POAL</name>
<evidence type="ECO:0000256" key="2">
    <source>
        <dbReference type="ARBA" id="ARBA00023015"/>
    </source>
</evidence>